<dbReference type="PRINTS" id="PR00831">
    <property type="entry name" value="NEUROPHYSIN"/>
</dbReference>
<dbReference type="PANTHER" id="PTHR11681">
    <property type="entry name" value="NEUROPHYSIN"/>
    <property type="match status" value="1"/>
</dbReference>
<dbReference type="InterPro" id="IPR000981">
    <property type="entry name" value="Neurhyp_horm"/>
</dbReference>
<feature type="disulfide bond" evidence="3">
    <location>
        <begin position="103"/>
        <end position="121"/>
    </location>
</feature>
<dbReference type="EMBL" id="KT601711">
    <property type="protein sequence ID" value="ALJ99953.1"/>
    <property type="molecule type" value="mRNA"/>
</dbReference>
<feature type="signal peptide" evidence="4">
    <location>
        <begin position="1"/>
        <end position="23"/>
    </location>
</feature>
<dbReference type="FunFam" id="2.60.9.10:FF:000001">
    <property type="entry name" value="oxytocin-neurophysin 1"/>
    <property type="match status" value="1"/>
</dbReference>
<protein>
    <submittedName>
        <fullName evidence="5">Vasopressin/oxytocin-type</fullName>
    </submittedName>
</protein>
<organism evidence="5">
    <name type="scientific">Asterias rubens</name>
    <name type="common">Common European starfish</name>
    <name type="synonym">Asterias vulgaris</name>
    <dbReference type="NCBI Taxonomy" id="7604"/>
    <lineage>
        <taxon>Eukaryota</taxon>
        <taxon>Metazoa</taxon>
        <taxon>Echinodermata</taxon>
        <taxon>Eleutherozoa</taxon>
        <taxon>Asterozoa</taxon>
        <taxon>Asteroidea</taxon>
        <taxon>Forcipulatacea</taxon>
        <taxon>Forcipulatida</taxon>
        <taxon>Asteriidae</taxon>
        <taxon>Asterias</taxon>
    </lineage>
</organism>
<reference evidence="5" key="2">
    <citation type="journal article" date="2016" name="Open Biol.">
        <title>Transcriptomic identification of starfish neuropeptide precursors yields new insights into neuropeptide evolution.</title>
        <authorList>
            <person name="Semmens D.C."/>
            <person name="Mirabeau O."/>
            <person name="Moghul I."/>
            <person name="Pancholi M.R."/>
            <person name="Wurm Y."/>
            <person name="Elphick M.R."/>
        </authorList>
    </citation>
    <scope>NUCLEOTIDE SEQUENCE</scope>
    <source>
        <tissue evidence="5">Radial nerve</tissue>
    </source>
</reference>
<keyword evidence="4" id="KW-0732">Signal</keyword>
<evidence type="ECO:0000256" key="1">
    <source>
        <dbReference type="ARBA" id="ARBA00007369"/>
    </source>
</evidence>
<dbReference type="PANTHER" id="PTHR11681:SF5">
    <property type="entry name" value="ISOTOCIN"/>
    <property type="match status" value="1"/>
</dbReference>
<keyword evidence="2 3" id="KW-1015">Disulfide bond</keyword>
<dbReference type="GO" id="GO:0005185">
    <property type="term" value="F:neurohypophyseal hormone activity"/>
    <property type="evidence" value="ECO:0007669"/>
    <property type="project" value="InterPro"/>
</dbReference>
<dbReference type="PIRSF" id="PIRSF001815">
    <property type="entry name" value="Nonapeptide_hormone_precursor"/>
    <property type="match status" value="1"/>
</dbReference>
<dbReference type="OMA" id="CMTEPEC"/>
<comment type="similarity">
    <text evidence="1">Belongs to the vasopressin/oxytocin family.</text>
</comment>
<feature type="disulfide bond" evidence="3">
    <location>
        <begin position="95"/>
        <end position="109"/>
    </location>
</feature>
<feature type="disulfide bond" evidence="3">
    <location>
        <begin position="110"/>
        <end position="115"/>
    </location>
</feature>
<dbReference type="GO" id="GO:0005615">
    <property type="term" value="C:extracellular space"/>
    <property type="evidence" value="ECO:0007669"/>
    <property type="project" value="TreeGrafter"/>
</dbReference>
<feature type="disulfide bond" evidence="3">
    <location>
        <begin position="47"/>
        <end position="61"/>
    </location>
</feature>
<name>A0A0U2HVG9_ASTRU</name>
<feature type="disulfide bond" evidence="3">
    <location>
        <begin position="62"/>
        <end position="68"/>
    </location>
</feature>
<dbReference type="RefSeq" id="XP_033633360.1">
    <property type="nucleotide sequence ID" value="XM_033777469.1"/>
</dbReference>
<feature type="chain" id="PRO_5006830611" evidence="4">
    <location>
        <begin position="24"/>
        <end position="147"/>
    </location>
</feature>
<evidence type="ECO:0000256" key="2">
    <source>
        <dbReference type="ARBA" id="ARBA00023157"/>
    </source>
</evidence>
<evidence type="ECO:0000256" key="3">
    <source>
        <dbReference type="PIRSR" id="PIRSR001815-50"/>
    </source>
</evidence>
<dbReference type="InterPro" id="IPR036387">
    <property type="entry name" value="Neurhyp_horm_dom_sf"/>
</dbReference>
<feature type="disulfide bond" evidence="3">
    <location>
        <begin position="24"/>
        <end position="29"/>
    </location>
</feature>
<proteinExistence type="evidence at transcript level"/>
<feature type="disulfide bond" evidence="3">
    <location>
        <begin position="55"/>
        <end position="78"/>
    </location>
</feature>
<dbReference type="GeneID" id="117294921"/>
<evidence type="ECO:0000256" key="4">
    <source>
        <dbReference type="SAM" id="SignalP"/>
    </source>
</evidence>
<sequence>MGMKSMVALWTGVLVALWVQSQACLVQDCPEGGKRSSYNTIRQCLSCGPGGLGQCVGSAICCGNTFGCFLGTKETFVCREESQLSTPCEVVGETCESITDGKCVSNGFCCNERSCSLDVACRETDTEQRDLKNRLKERLLDALLRQP</sequence>
<dbReference type="Gene3D" id="2.60.9.10">
    <property type="entry name" value="Neurohypophysial hormone domain"/>
    <property type="match status" value="1"/>
</dbReference>
<evidence type="ECO:0000313" key="5">
    <source>
        <dbReference type="EMBL" id="ALJ99953.1"/>
    </source>
</evidence>
<dbReference type="Pfam" id="PF00184">
    <property type="entry name" value="Hormone_5"/>
    <property type="match status" value="1"/>
</dbReference>
<dbReference type="OrthoDB" id="10056056at2759"/>
<feature type="disulfide bond" evidence="3">
    <location>
        <begin position="44"/>
        <end position="88"/>
    </location>
</feature>
<dbReference type="SUPFAM" id="SSF49606">
    <property type="entry name" value="Neurophysin II"/>
    <property type="match status" value="1"/>
</dbReference>
<dbReference type="GO" id="GO:0030141">
    <property type="term" value="C:secretory granule"/>
    <property type="evidence" value="ECO:0007669"/>
    <property type="project" value="TreeGrafter"/>
</dbReference>
<accession>A0A0U2HVG9</accession>
<reference evidence="5" key="1">
    <citation type="journal article" date="2016" name="Front. Neurosci.">
        <title>Localization of Neuropeptide Gene Expression in Larvae of an Echinoderm, the Starfish Asterias rubens.</title>
        <authorList>
            <person name="Mayorova T.D."/>
            <person name="Tian S."/>
            <person name="Cai W."/>
            <person name="Semmens D.C."/>
            <person name="Odekunle E.A."/>
            <person name="Zandawala M."/>
            <person name="Badi Y."/>
            <person name="Rowe M.L."/>
            <person name="Egertova M."/>
            <person name="Elphick M.R."/>
        </authorList>
    </citation>
    <scope>NUCLEOTIDE SEQUENCE</scope>
    <source>
        <tissue evidence="5">Radial nerve</tissue>
    </source>
</reference>
<dbReference type="AlphaFoldDB" id="A0A0U2HVG9"/>
<dbReference type="SMART" id="SM00003">
    <property type="entry name" value="NH"/>
    <property type="match status" value="1"/>
</dbReference>